<dbReference type="InterPro" id="IPR036264">
    <property type="entry name" value="Bact_exopeptidase_dim_dom"/>
</dbReference>
<dbReference type="AlphaFoldDB" id="A0A1S9DIF3"/>
<dbReference type="Gene3D" id="3.40.630.10">
    <property type="entry name" value="Zn peptidases"/>
    <property type="match status" value="2"/>
</dbReference>
<dbReference type="InterPro" id="IPR002933">
    <property type="entry name" value="Peptidase_M20"/>
</dbReference>
<dbReference type="Pfam" id="PF07687">
    <property type="entry name" value="M20_dimer"/>
    <property type="match status" value="1"/>
</dbReference>
<dbReference type="Pfam" id="PF01546">
    <property type="entry name" value="Peptidase_M20"/>
    <property type="match status" value="1"/>
</dbReference>
<feature type="active site" description="Proton acceptor" evidence="6">
    <location>
        <position position="216"/>
    </location>
</feature>
<evidence type="ECO:0000256" key="1">
    <source>
        <dbReference type="ARBA" id="ARBA00006247"/>
    </source>
</evidence>
<dbReference type="InterPro" id="IPR011650">
    <property type="entry name" value="Peptidase_M20_dimer"/>
</dbReference>
<keyword evidence="4" id="KW-0378">Hydrolase</keyword>
<dbReference type="Proteomes" id="UP000190312">
    <property type="component" value="Unassembled WGS sequence"/>
</dbReference>
<accession>A0A1S9DIF3</accession>
<feature type="binding site" evidence="7">
    <location>
        <position position="549"/>
    </location>
    <ligand>
        <name>Zn(2+)</name>
        <dbReference type="ChEBI" id="CHEBI:29105"/>
        <label>1</label>
    </ligand>
</feature>
<evidence type="ECO:0000313" key="11">
    <source>
        <dbReference type="EMBL" id="OOO08674.1"/>
    </source>
</evidence>
<evidence type="ECO:0000256" key="9">
    <source>
        <dbReference type="SAM" id="SignalP"/>
    </source>
</evidence>
<keyword evidence="2" id="KW-0645">Protease</keyword>
<dbReference type="PANTHER" id="PTHR45962:SF1">
    <property type="entry name" value="N-FATTY-ACYL-AMINO ACID SYNTHASE_HYDROLASE PM20D1"/>
    <property type="match status" value="1"/>
</dbReference>
<dbReference type="InterPro" id="IPR047177">
    <property type="entry name" value="Pept_M20A"/>
</dbReference>
<evidence type="ECO:0000256" key="7">
    <source>
        <dbReference type="PIRSR" id="PIRSR037217-2"/>
    </source>
</evidence>
<dbReference type="PIRSF" id="PIRSF037217">
    <property type="entry name" value="Carboxypeptidase_S"/>
    <property type="match status" value="1"/>
</dbReference>
<evidence type="ECO:0000256" key="5">
    <source>
        <dbReference type="ARBA" id="ARBA00022833"/>
    </source>
</evidence>
<dbReference type="eggNOG" id="KOG2275">
    <property type="taxonomic scope" value="Eukaryota"/>
</dbReference>
<dbReference type="FunFam" id="1.10.150.900:FF:000003">
    <property type="entry name" value="N-fatty-acyl-amino acid synthase/hydrolase PM20D1"/>
    <property type="match status" value="1"/>
</dbReference>
<dbReference type="InterPro" id="IPR017141">
    <property type="entry name" value="Pept_M20_carboxypep"/>
</dbReference>
<evidence type="ECO:0000256" key="8">
    <source>
        <dbReference type="SAM" id="MobiDB-lite"/>
    </source>
</evidence>
<feature type="signal peptide" evidence="9">
    <location>
        <begin position="1"/>
        <end position="21"/>
    </location>
</feature>
<feature type="active site" evidence="6">
    <location>
        <position position="151"/>
    </location>
</feature>
<keyword evidence="9" id="KW-0732">Signal</keyword>
<dbReference type="Gene3D" id="3.30.70.360">
    <property type="match status" value="1"/>
</dbReference>
<feature type="domain" description="Peptidase M20 dimerisation" evidence="10">
    <location>
        <begin position="289"/>
        <end position="438"/>
    </location>
</feature>
<evidence type="ECO:0000256" key="2">
    <source>
        <dbReference type="ARBA" id="ARBA00022670"/>
    </source>
</evidence>
<proteinExistence type="inferred from homology"/>
<feature type="compositionally biased region" description="Acidic residues" evidence="8">
    <location>
        <begin position="269"/>
        <end position="278"/>
    </location>
</feature>
<sequence>MHPKTLPWIVGLLSPTVTSLSIPIPFLPSQQIFSPSPWSDNEICPLAPKISPPEDGLLPALRFVKDESIRARQANRLSRAVQVPTTVTDYMKDPYDEGFAPFVEFQELLEKLFPLTHKKATLSHINRLGLVYTLTGADTTLKPLLFTAHQDVVPINDASDWTHPPFEGYYDGTWLWGRGASDCKNVLIGLLSVVEDLLSQDWTPNRTVLLAFGFDEESHGFLGAGAIAEYLEGVYGRDGVEFVLDEGGMGLETLSSSSSSSFSSASGDGEGESEGESEDGVIYALPGVSEKGSVDLVLTLSVPGGHSSIPPPHTGIGILSEIIYTLENTELFTPRLDTSHPSRKKLECQVRHSPSSVEPWLASALQSSDHVSTAEKLARSRGDQFRYILQTSQAADLFHGGVKTNALPEHIEAIVNYRVALHQTPEEVMDRAVRIVSPIVEKFNLTLAAFPENKKEEEGKVNHLTISTLSGALSPAPVSPTGTGEDAVWTRFAGVARAVFESVPSLKGKTVVVSGDIMTGNTDTRFYWNLSRNIYRWSPSRAGGALNIHTVDERVAVDVHLEAMALYYDLIRAFDAWDGSVESTYDLR</sequence>
<evidence type="ECO:0000256" key="4">
    <source>
        <dbReference type="ARBA" id="ARBA00022801"/>
    </source>
</evidence>
<feature type="binding site" evidence="7">
    <location>
        <position position="245"/>
    </location>
    <ligand>
        <name>Zn(2+)</name>
        <dbReference type="ChEBI" id="CHEBI:29105"/>
        <label>2</label>
    </ligand>
</feature>
<feature type="chain" id="PRO_5010551814" evidence="9">
    <location>
        <begin position="22"/>
        <end position="588"/>
    </location>
</feature>
<protein>
    <submittedName>
        <fullName evidence="11">Peptidase dimerization domain protein</fullName>
    </submittedName>
</protein>
<feature type="binding site" evidence="7">
    <location>
        <position position="149"/>
    </location>
    <ligand>
        <name>Zn(2+)</name>
        <dbReference type="ChEBI" id="CHEBI:29105"/>
        <label>2</label>
    </ligand>
</feature>
<dbReference type="GO" id="GO:0051603">
    <property type="term" value="P:proteolysis involved in protein catabolic process"/>
    <property type="evidence" value="ECO:0007669"/>
    <property type="project" value="TreeGrafter"/>
</dbReference>
<dbReference type="CDD" id="cd05674">
    <property type="entry name" value="M20_yscS"/>
    <property type="match status" value="1"/>
</dbReference>
<name>A0A1S9DIF3_ASPOZ</name>
<evidence type="ECO:0000259" key="10">
    <source>
        <dbReference type="Pfam" id="PF07687"/>
    </source>
</evidence>
<dbReference type="GO" id="GO:0046872">
    <property type="term" value="F:metal ion binding"/>
    <property type="evidence" value="ECO:0007669"/>
    <property type="project" value="UniProtKB-KW"/>
</dbReference>
<feature type="region of interest" description="Disordered" evidence="8">
    <location>
        <begin position="254"/>
        <end position="278"/>
    </location>
</feature>
<gene>
    <name evidence="11" type="ORF">OAory_01099700</name>
</gene>
<feature type="binding site" evidence="7">
    <location>
        <position position="182"/>
    </location>
    <ligand>
        <name>Zn(2+)</name>
        <dbReference type="ChEBI" id="CHEBI:29105"/>
        <label>2</label>
    </ligand>
</feature>
<dbReference type="OrthoDB" id="3064516at2759"/>
<dbReference type="EMBL" id="MKZY01000005">
    <property type="protein sequence ID" value="OOO08674.1"/>
    <property type="molecule type" value="Genomic_DNA"/>
</dbReference>
<keyword evidence="5 7" id="KW-0862">Zinc</keyword>
<dbReference type="SUPFAM" id="SSF53187">
    <property type="entry name" value="Zn-dependent exopeptidases"/>
    <property type="match status" value="1"/>
</dbReference>
<feature type="compositionally biased region" description="Low complexity" evidence="8">
    <location>
        <begin position="254"/>
        <end position="267"/>
    </location>
</feature>
<dbReference type="PANTHER" id="PTHR45962">
    <property type="entry name" value="N-FATTY-ACYL-AMINO ACID SYNTHASE/HYDROLASE PM20D1"/>
    <property type="match status" value="1"/>
</dbReference>
<organism evidence="11 12">
    <name type="scientific">Aspergillus oryzae</name>
    <name type="common">Yellow koji mold</name>
    <dbReference type="NCBI Taxonomy" id="5062"/>
    <lineage>
        <taxon>Eukaryota</taxon>
        <taxon>Fungi</taxon>
        <taxon>Dikarya</taxon>
        <taxon>Ascomycota</taxon>
        <taxon>Pezizomycotina</taxon>
        <taxon>Eurotiomycetes</taxon>
        <taxon>Eurotiomycetidae</taxon>
        <taxon>Eurotiales</taxon>
        <taxon>Aspergillaceae</taxon>
        <taxon>Aspergillus</taxon>
        <taxon>Aspergillus subgen. Circumdati</taxon>
    </lineage>
</organism>
<evidence type="ECO:0000256" key="3">
    <source>
        <dbReference type="ARBA" id="ARBA00022723"/>
    </source>
</evidence>
<dbReference type="PROSITE" id="PS00758">
    <property type="entry name" value="ARGE_DAPE_CPG2_1"/>
    <property type="match status" value="1"/>
</dbReference>
<evidence type="ECO:0000256" key="6">
    <source>
        <dbReference type="PIRSR" id="PIRSR037217-1"/>
    </source>
</evidence>
<feature type="binding site" evidence="7">
    <location>
        <position position="182"/>
    </location>
    <ligand>
        <name>Zn(2+)</name>
        <dbReference type="ChEBI" id="CHEBI:29105"/>
        <label>1</label>
    </ligand>
</feature>
<comment type="caution">
    <text evidence="11">The sequence shown here is derived from an EMBL/GenBank/DDBJ whole genome shotgun (WGS) entry which is preliminary data.</text>
</comment>
<dbReference type="InterPro" id="IPR001261">
    <property type="entry name" value="ArgE/DapE_CS"/>
</dbReference>
<dbReference type="VEuPathDB" id="FungiDB:AO090020000288"/>
<evidence type="ECO:0000313" key="12">
    <source>
        <dbReference type="Proteomes" id="UP000190312"/>
    </source>
</evidence>
<dbReference type="Gene3D" id="1.10.150.900">
    <property type="match status" value="1"/>
</dbReference>
<keyword evidence="3 7" id="KW-0479">Metal-binding</keyword>
<dbReference type="PROSITE" id="PS00759">
    <property type="entry name" value="ARGE_DAPE_CPG2_2"/>
    <property type="match status" value="1"/>
</dbReference>
<dbReference type="GO" id="GO:0004181">
    <property type="term" value="F:metallocarboxypeptidase activity"/>
    <property type="evidence" value="ECO:0007669"/>
    <property type="project" value="InterPro"/>
</dbReference>
<dbReference type="SUPFAM" id="SSF55031">
    <property type="entry name" value="Bacterial exopeptidase dimerisation domain"/>
    <property type="match status" value="1"/>
</dbReference>
<reference evidence="11 12" key="1">
    <citation type="submission" date="2016-10" db="EMBL/GenBank/DDBJ databases">
        <title>Genome sequencing of Aspergillus oryzae BCC7051.</title>
        <authorList>
            <person name="Thammarongtham C."/>
            <person name="Vorapreeda T."/>
            <person name="Nookaew I."/>
            <person name="Srisuk T."/>
            <person name="Land M."/>
            <person name="Jeennor S."/>
            <person name="Laoteng K."/>
        </authorList>
    </citation>
    <scope>NUCLEOTIDE SEQUENCE [LARGE SCALE GENOMIC DNA]</scope>
    <source>
        <strain evidence="11 12">BCC7051</strain>
    </source>
</reference>
<comment type="similarity">
    <text evidence="1">Belongs to the peptidase M20A family.</text>
</comment>
<dbReference type="GO" id="GO:0000328">
    <property type="term" value="C:fungal-type vacuole lumen"/>
    <property type="evidence" value="ECO:0007669"/>
    <property type="project" value="TreeGrafter"/>
</dbReference>
<feature type="binding site" evidence="7">
    <location>
        <position position="217"/>
    </location>
    <ligand>
        <name>Zn(2+)</name>
        <dbReference type="ChEBI" id="CHEBI:29105"/>
        <label>1</label>
    </ligand>
</feature>